<keyword evidence="3 5" id="KW-0690">Ribosome biogenesis</keyword>
<keyword evidence="4 5" id="KW-0539">Nucleus</keyword>
<dbReference type="EMBL" id="KB467931">
    <property type="protein sequence ID" value="PCH37463.1"/>
    <property type="molecule type" value="Genomic_DNA"/>
</dbReference>
<feature type="compositionally biased region" description="Polar residues" evidence="7">
    <location>
        <begin position="10"/>
        <end position="21"/>
    </location>
</feature>
<accession>A0A2H3JCC8</accession>
<evidence type="ECO:0000256" key="3">
    <source>
        <dbReference type="ARBA" id="ARBA00022517"/>
    </source>
</evidence>
<sequence>MSVKPAPTHAPSTAKTKNAASSVGAPAQHNQSSRKGKKAWRKNVNIEEIEEGMEGLRAEERVTGSILQKKTDQELFQIDVKGDEHVRKARSKFSNSLLTSAKILAQRSAVPAVHSRASSASALKRKTPTYDEKGRLLRISKRQRRGLFNTVVDTTKVGAGSALMELSEAAKKSGTYDVWTDSVEGTNVKPPSTPHPRAHITLPAVPSPHEGTSYNPLVSSHQELLRTAHEIEEQRVKKAAELNKFKAQMAAASRLATIDEPKGVAPGMLVDEVREGEEDVDAEPTGERVVKKMPARKTKQQRRKAERLRAERRALEEKRARKRTLASIDSAKSMRKALKRSMAARERLHAQRHEAELEKRKKGLAGQRVGKHKVPEGEIDVQLGDELSESLRALKPEGNLFRDRFLSMQHRALIEPRVPILTKQRRAKMKEYEKHAWKRFDREQ</sequence>
<dbReference type="AlphaFoldDB" id="A0A2H3JCC8"/>
<dbReference type="OMA" id="TEKWTHK"/>
<evidence type="ECO:0000313" key="9">
    <source>
        <dbReference type="Proteomes" id="UP000218811"/>
    </source>
</evidence>
<dbReference type="InterPro" id="IPR011687">
    <property type="entry name" value="Nop53/GLTSCR2"/>
</dbReference>
<protein>
    <recommendedName>
        <fullName evidence="2 5">Ribosome biogenesis protein NOP53</fullName>
    </recommendedName>
</protein>
<dbReference type="Proteomes" id="UP000218811">
    <property type="component" value="Unassembled WGS sequence"/>
</dbReference>
<dbReference type="Pfam" id="PF07767">
    <property type="entry name" value="Nop53"/>
    <property type="match status" value="1"/>
</dbReference>
<dbReference type="PIRSF" id="PIRSF017302">
    <property type="entry name" value="Gltscr2"/>
    <property type="match status" value="1"/>
</dbReference>
<evidence type="ECO:0000256" key="6">
    <source>
        <dbReference type="SAM" id="Coils"/>
    </source>
</evidence>
<proteinExistence type="inferred from homology"/>
<evidence type="ECO:0000256" key="1">
    <source>
        <dbReference type="ARBA" id="ARBA00008838"/>
    </source>
</evidence>
<dbReference type="PANTHER" id="PTHR14211:SF7">
    <property type="entry name" value="RIBOSOME BIOGENESIS PROTEIN NOP53"/>
    <property type="match status" value="1"/>
</dbReference>
<evidence type="ECO:0000313" key="8">
    <source>
        <dbReference type="EMBL" id="PCH37463.1"/>
    </source>
</evidence>
<dbReference type="GO" id="GO:0008097">
    <property type="term" value="F:5S rRNA binding"/>
    <property type="evidence" value="ECO:0007669"/>
    <property type="project" value="TreeGrafter"/>
</dbReference>
<comment type="similarity">
    <text evidence="1 5">Belongs to the NOP53 family.</text>
</comment>
<dbReference type="STRING" id="742152.A0A2H3JCC8"/>
<dbReference type="GO" id="GO:0005730">
    <property type="term" value="C:nucleolus"/>
    <property type="evidence" value="ECO:0007669"/>
    <property type="project" value="UniProtKB-SubCell"/>
</dbReference>
<dbReference type="GO" id="GO:0000027">
    <property type="term" value="P:ribosomal large subunit assembly"/>
    <property type="evidence" value="ECO:0007669"/>
    <property type="project" value="UniProtKB-UniRule"/>
</dbReference>
<organism evidence="8 9">
    <name type="scientific">Wolfiporia cocos (strain MD-104)</name>
    <name type="common">Brown rot fungus</name>
    <dbReference type="NCBI Taxonomy" id="742152"/>
    <lineage>
        <taxon>Eukaryota</taxon>
        <taxon>Fungi</taxon>
        <taxon>Dikarya</taxon>
        <taxon>Basidiomycota</taxon>
        <taxon>Agaricomycotina</taxon>
        <taxon>Agaricomycetes</taxon>
        <taxon>Polyporales</taxon>
        <taxon>Phaeolaceae</taxon>
        <taxon>Wolfiporia</taxon>
    </lineage>
</organism>
<dbReference type="PANTHER" id="PTHR14211">
    <property type="entry name" value="GLIOMA SUPPRESSOR CANDIDATE REGION GENE 2"/>
    <property type="match status" value="1"/>
</dbReference>
<evidence type="ECO:0000256" key="7">
    <source>
        <dbReference type="SAM" id="MobiDB-lite"/>
    </source>
</evidence>
<evidence type="ECO:0000256" key="4">
    <source>
        <dbReference type="ARBA" id="ARBA00023242"/>
    </source>
</evidence>
<keyword evidence="6" id="KW-0175">Coiled coil</keyword>
<evidence type="ECO:0000256" key="5">
    <source>
        <dbReference type="PIRNR" id="PIRNR017302"/>
    </source>
</evidence>
<feature type="region of interest" description="Disordered" evidence="7">
    <location>
        <begin position="1"/>
        <end position="40"/>
    </location>
</feature>
<dbReference type="OrthoDB" id="5072at2759"/>
<gene>
    <name evidence="8" type="ORF">WOLCODRAFT_146647</name>
</gene>
<keyword evidence="9" id="KW-1185">Reference proteome</keyword>
<reference evidence="8 9" key="1">
    <citation type="journal article" date="2012" name="Science">
        <title>The Paleozoic origin of enzymatic lignin decomposition reconstructed from 31 fungal genomes.</title>
        <authorList>
            <person name="Floudas D."/>
            <person name="Binder M."/>
            <person name="Riley R."/>
            <person name="Barry K."/>
            <person name="Blanchette R.A."/>
            <person name="Henrissat B."/>
            <person name="Martinez A.T."/>
            <person name="Otillar R."/>
            <person name="Spatafora J.W."/>
            <person name="Yadav J.S."/>
            <person name="Aerts A."/>
            <person name="Benoit I."/>
            <person name="Boyd A."/>
            <person name="Carlson A."/>
            <person name="Copeland A."/>
            <person name="Coutinho P.M."/>
            <person name="de Vries R.P."/>
            <person name="Ferreira P."/>
            <person name="Findley K."/>
            <person name="Foster B."/>
            <person name="Gaskell J."/>
            <person name="Glotzer D."/>
            <person name="Gorecki P."/>
            <person name="Heitman J."/>
            <person name="Hesse C."/>
            <person name="Hori C."/>
            <person name="Igarashi K."/>
            <person name="Jurgens J.A."/>
            <person name="Kallen N."/>
            <person name="Kersten P."/>
            <person name="Kohler A."/>
            <person name="Kuees U."/>
            <person name="Kumar T.K.A."/>
            <person name="Kuo A."/>
            <person name="LaButti K."/>
            <person name="Larrondo L.F."/>
            <person name="Lindquist E."/>
            <person name="Ling A."/>
            <person name="Lombard V."/>
            <person name="Lucas S."/>
            <person name="Lundell T."/>
            <person name="Martin R."/>
            <person name="McLaughlin D.J."/>
            <person name="Morgenstern I."/>
            <person name="Morin E."/>
            <person name="Murat C."/>
            <person name="Nagy L.G."/>
            <person name="Nolan M."/>
            <person name="Ohm R.A."/>
            <person name="Patyshakuliyeva A."/>
            <person name="Rokas A."/>
            <person name="Ruiz-Duenas F.J."/>
            <person name="Sabat G."/>
            <person name="Salamov A."/>
            <person name="Samejima M."/>
            <person name="Schmutz J."/>
            <person name="Slot J.C."/>
            <person name="St John F."/>
            <person name="Stenlid J."/>
            <person name="Sun H."/>
            <person name="Sun S."/>
            <person name="Syed K."/>
            <person name="Tsang A."/>
            <person name="Wiebenga A."/>
            <person name="Young D."/>
            <person name="Pisabarro A."/>
            <person name="Eastwood D.C."/>
            <person name="Martin F."/>
            <person name="Cullen D."/>
            <person name="Grigoriev I.V."/>
            <person name="Hibbett D.S."/>
        </authorList>
    </citation>
    <scope>NUCLEOTIDE SEQUENCE [LARGE SCALE GENOMIC DNA]</scope>
    <source>
        <strain evidence="8 9">MD-104</strain>
    </source>
</reference>
<feature type="coiled-coil region" evidence="6">
    <location>
        <begin position="298"/>
        <end position="358"/>
    </location>
</feature>
<dbReference type="GO" id="GO:0006364">
    <property type="term" value="P:rRNA processing"/>
    <property type="evidence" value="ECO:0007669"/>
    <property type="project" value="TreeGrafter"/>
</dbReference>
<evidence type="ECO:0000256" key="2">
    <source>
        <dbReference type="ARBA" id="ARBA00018339"/>
    </source>
</evidence>
<name>A0A2H3JCC8_WOLCO</name>
<comment type="subcellular location">
    <subcellularLocation>
        <location evidence="5">Nucleus</location>
        <location evidence="5">Nucleolus</location>
    </subcellularLocation>
    <subcellularLocation>
        <location evidence="5">Nucleus</location>
        <location evidence="5">Nucleoplasm</location>
    </subcellularLocation>
</comment>
<comment type="function">
    <text evidence="5">May play a role in ribosome biogenesis.</text>
</comment>
<dbReference type="GO" id="GO:0005654">
    <property type="term" value="C:nucleoplasm"/>
    <property type="evidence" value="ECO:0007669"/>
    <property type="project" value="UniProtKB-SubCell"/>
</dbReference>